<reference evidence="3" key="1">
    <citation type="submission" date="2017-08" db="EMBL/GenBank/DDBJ databases">
        <authorList>
            <person name="Huang Z."/>
        </authorList>
    </citation>
    <scope>NUCLEOTIDE SEQUENCE [LARGE SCALE GENOMIC DNA]</scope>
    <source>
        <strain evidence="3">SA5d-4</strain>
    </source>
</reference>
<dbReference type="AlphaFoldDB" id="A0A263BTF7"/>
<reference evidence="2 3" key="2">
    <citation type="submission" date="2017-09" db="EMBL/GenBank/DDBJ databases">
        <title>Bacillus patelloidae sp. nov., isolated from the intestinal tract of a marine limpet.</title>
        <authorList>
            <person name="Liu R."/>
            <person name="Dong C."/>
            <person name="Shao Z."/>
        </authorList>
    </citation>
    <scope>NUCLEOTIDE SEQUENCE [LARGE SCALE GENOMIC DNA]</scope>
    <source>
        <strain evidence="2 3">SA5d-4</strain>
    </source>
</reference>
<keyword evidence="3" id="KW-1185">Reference proteome</keyword>
<name>A0A263BTF7_9BACI</name>
<feature type="signal peptide" evidence="1">
    <location>
        <begin position="1"/>
        <end position="32"/>
    </location>
</feature>
<feature type="chain" id="PRO_5012130650" evidence="1">
    <location>
        <begin position="33"/>
        <end position="660"/>
    </location>
</feature>
<evidence type="ECO:0000256" key="1">
    <source>
        <dbReference type="SAM" id="SignalP"/>
    </source>
</evidence>
<protein>
    <submittedName>
        <fullName evidence="2">Uncharacterized protein</fullName>
    </submittedName>
</protein>
<dbReference type="RefSeq" id="WP_094924303.1">
    <property type="nucleotide sequence ID" value="NZ_NPIA01000004.1"/>
</dbReference>
<comment type="caution">
    <text evidence="2">The sequence shown here is derived from an EMBL/GenBank/DDBJ whole genome shotgun (WGS) entry which is preliminary data.</text>
</comment>
<dbReference type="EMBL" id="NPIA01000004">
    <property type="protein sequence ID" value="OZM56852.1"/>
    <property type="molecule type" value="Genomic_DNA"/>
</dbReference>
<keyword evidence="1" id="KW-0732">Signal</keyword>
<proteinExistence type="predicted"/>
<dbReference type="Proteomes" id="UP000217083">
    <property type="component" value="Unassembled WGS sequence"/>
</dbReference>
<gene>
    <name evidence="2" type="ORF">CIB95_08760</name>
</gene>
<sequence>MLVFRFSIFKKIILKVFIVLLLLTGQSAIAHAKTADGIVEKTESIIFKTQNQKVWENDLHEAIPLVYESFYEEGFIEDDAENFTGYYYGKIGGGASGEFGVTAHLNFDAGKVDITYPIDVKLTIPEEAKYKPGETFTIDSSWEIADGWAMTATGPKGSAYIDMNFALKAWAYYKVRDPVFFPDYKEGALFPTIDIADRFDITPTVTDETNENFSLDKPELDIESTIKFPNMELNSSNVRVEDKKLVASTSDSFFEFFIEFDKKIIRTPDEVDEFLEDLLDFLDVDIDYTIFNAILDNEAKVDQNVVFDPRIMITLPFSVPVNYTELNADGSIVKNETSQFVRFQLGNSVEIEIPDVNLENFSVYPTYNLSNHFSNSTIMSVNNDITFEALSLDMDMPVIPTLYLPPVVYGDFNATLSTSVYDNTWSLNGFNTQTGNLLEFGLIDKTPPVIRYLNNQRTYMVDEHIDIKCDVTDNLSGVESHTCEDINADAYTFALGEHTFSSEAIDEAGNTASNDTSFTVDVDIPSLINLTKRFVEEKGVQNELVKKLENATHAFEREKDRQGFILLTAFHKQLYALNDKWISDEHRIILRNYTFISFRELLLERGKSLQRWVAIHAGATEEEAEEKVRTIWENRDERYSEISTEESYKQRKIKMSYIGE</sequence>
<evidence type="ECO:0000313" key="3">
    <source>
        <dbReference type="Proteomes" id="UP000217083"/>
    </source>
</evidence>
<evidence type="ECO:0000313" key="2">
    <source>
        <dbReference type="EMBL" id="OZM56852.1"/>
    </source>
</evidence>
<organism evidence="2 3">
    <name type="scientific">Lottiidibacillus patelloidae</name>
    <dbReference type="NCBI Taxonomy" id="2670334"/>
    <lineage>
        <taxon>Bacteria</taxon>
        <taxon>Bacillati</taxon>
        <taxon>Bacillota</taxon>
        <taxon>Bacilli</taxon>
        <taxon>Bacillales</taxon>
        <taxon>Bacillaceae</taxon>
        <taxon>Lottiidibacillus</taxon>
    </lineage>
</organism>
<accession>A0A263BTF7</accession>